<dbReference type="PATRIC" id="fig|742738.3.peg.243"/>
<dbReference type="EMBL" id="ADLO01000008">
    <property type="protein sequence ID" value="KGF57296.1"/>
    <property type="molecule type" value="Genomic_DNA"/>
</dbReference>
<evidence type="ECO:0000256" key="3">
    <source>
        <dbReference type="ARBA" id="ARBA00022722"/>
    </source>
</evidence>
<keyword evidence="1" id="KW-0597">Phosphoprotein</keyword>
<dbReference type="Proteomes" id="UP000029585">
    <property type="component" value="Unassembled WGS sequence"/>
</dbReference>
<name>A0A096BE91_FLAPL</name>
<evidence type="ECO:0000256" key="4">
    <source>
        <dbReference type="ARBA" id="ARBA00022741"/>
    </source>
</evidence>
<dbReference type="PANTHER" id="PTHR34139:SF1">
    <property type="entry name" value="RNASE MJ1380-RELATED"/>
    <property type="match status" value="1"/>
</dbReference>
<evidence type="ECO:0000313" key="7">
    <source>
        <dbReference type="Proteomes" id="UP000029585"/>
    </source>
</evidence>
<keyword evidence="5" id="KW-0378">Hydrolase</keyword>
<dbReference type="GO" id="GO:0016787">
    <property type="term" value="F:hydrolase activity"/>
    <property type="evidence" value="ECO:0007669"/>
    <property type="project" value="UniProtKB-KW"/>
</dbReference>
<dbReference type="InterPro" id="IPR051813">
    <property type="entry name" value="HepT_RNase_toxin"/>
</dbReference>
<evidence type="ECO:0000256" key="2">
    <source>
        <dbReference type="ARBA" id="ARBA00022649"/>
    </source>
</evidence>
<evidence type="ECO:0008006" key="8">
    <source>
        <dbReference type="Google" id="ProtNLM"/>
    </source>
</evidence>
<evidence type="ECO:0000256" key="1">
    <source>
        <dbReference type="ARBA" id="ARBA00022553"/>
    </source>
</evidence>
<keyword evidence="4" id="KW-0547">Nucleotide-binding</keyword>
<evidence type="ECO:0000256" key="5">
    <source>
        <dbReference type="ARBA" id="ARBA00022801"/>
    </source>
</evidence>
<dbReference type="GO" id="GO:0000166">
    <property type="term" value="F:nucleotide binding"/>
    <property type="evidence" value="ECO:0007669"/>
    <property type="project" value="UniProtKB-KW"/>
</dbReference>
<accession>A0A096BE91</accession>
<evidence type="ECO:0000313" key="6">
    <source>
        <dbReference type="EMBL" id="KGF57296.1"/>
    </source>
</evidence>
<keyword evidence="2" id="KW-1277">Toxin-antitoxin system</keyword>
<dbReference type="eggNOG" id="COG2361">
    <property type="taxonomic scope" value="Bacteria"/>
</dbReference>
<keyword evidence="7" id="KW-1185">Reference proteome</keyword>
<dbReference type="GO" id="GO:0110001">
    <property type="term" value="C:toxin-antitoxin complex"/>
    <property type="evidence" value="ECO:0007669"/>
    <property type="project" value="InterPro"/>
</dbReference>
<comment type="caution">
    <text evidence="6">The sequence shown here is derived from an EMBL/GenBank/DDBJ whole genome shotgun (WGS) entry which is preliminary data.</text>
</comment>
<dbReference type="InterPro" id="IPR008201">
    <property type="entry name" value="HepT-like"/>
</dbReference>
<dbReference type="PANTHER" id="PTHR34139">
    <property type="entry name" value="UPF0331 PROTEIN MJ0127"/>
    <property type="match status" value="1"/>
</dbReference>
<dbReference type="GO" id="GO:0004540">
    <property type="term" value="F:RNA nuclease activity"/>
    <property type="evidence" value="ECO:0007669"/>
    <property type="project" value="InterPro"/>
</dbReference>
<dbReference type="HOGENOM" id="CLU_142825_3_1_9"/>
<dbReference type="Pfam" id="PF01934">
    <property type="entry name" value="HepT-like"/>
    <property type="match status" value="1"/>
</dbReference>
<proteinExistence type="predicted"/>
<dbReference type="RefSeq" id="WP_009257219.1">
    <property type="nucleotide sequence ID" value="NZ_KN174161.1"/>
</dbReference>
<keyword evidence="3" id="KW-0540">Nuclease</keyword>
<sequence length="128" mass="14802">MTIPNRDIQILQKIQGYCDDIMFTHTEYDRNYNTFCSNPTYRNAIALCLLQIGELVKKLSDEFVQSHTTIPWKAIRGMRNVVAHEYGHIDIDTIWETSETGIIELRDFCAAQIRLQQGQNSFSDLTIS</sequence>
<protein>
    <recommendedName>
        <fullName evidence="8">DUF86 domain-containing protein</fullName>
    </recommendedName>
</protein>
<organism evidence="6 7">
    <name type="scientific">Flavonifractor plautii 1_3_50AFAA</name>
    <dbReference type="NCBI Taxonomy" id="742738"/>
    <lineage>
        <taxon>Bacteria</taxon>
        <taxon>Bacillati</taxon>
        <taxon>Bacillota</taxon>
        <taxon>Clostridia</taxon>
        <taxon>Eubacteriales</taxon>
        <taxon>Oscillospiraceae</taxon>
        <taxon>Flavonifractor</taxon>
    </lineage>
</organism>
<gene>
    <name evidence="6" type="ORF">HMPREF9460_00230</name>
</gene>
<reference evidence="6 7" key="1">
    <citation type="submission" date="2011-08" db="EMBL/GenBank/DDBJ databases">
        <title>The Genome Sequence of Clostridium orbiscindens 1_3_50AFAA.</title>
        <authorList>
            <consortium name="The Broad Institute Genome Sequencing Platform"/>
            <person name="Earl A."/>
            <person name="Ward D."/>
            <person name="Feldgarden M."/>
            <person name="Gevers D."/>
            <person name="Daigneault M."/>
            <person name="Strauss J."/>
            <person name="Allen-Vercoe E."/>
            <person name="Young S.K."/>
            <person name="Zeng Q."/>
            <person name="Gargeya S."/>
            <person name="Fitzgerald M."/>
            <person name="Haas B."/>
            <person name="Abouelleil A."/>
            <person name="Alvarado L."/>
            <person name="Arachchi H.M."/>
            <person name="Berlin A."/>
            <person name="Brown A."/>
            <person name="Chapman S.B."/>
            <person name="Chen Z."/>
            <person name="Dunbar C."/>
            <person name="Freedman E."/>
            <person name="Gearin G."/>
            <person name="Gellesch M."/>
            <person name="Goldberg J."/>
            <person name="Griggs A."/>
            <person name="Gujja S."/>
            <person name="Heiman D."/>
            <person name="Howarth C."/>
            <person name="Larson L."/>
            <person name="Lui A."/>
            <person name="MacDonald P.J.P."/>
            <person name="Montmayeur A."/>
            <person name="Murphy C."/>
            <person name="Neiman D."/>
            <person name="Pearson M."/>
            <person name="Priest M."/>
            <person name="Roberts A."/>
            <person name="Saif S."/>
            <person name="Shea T."/>
            <person name="Shenoy N."/>
            <person name="Sisk P."/>
            <person name="Stolte C."/>
            <person name="Sykes S."/>
            <person name="Wortman J."/>
            <person name="Nusbaum C."/>
            <person name="Birren B."/>
        </authorList>
    </citation>
    <scope>NUCLEOTIDE SEQUENCE [LARGE SCALE GENOMIC DNA]</scope>
    <source>
        <strain evidence="6 7">1_3_50AFAA</strain>
    </source>
</reference>
<dbReference type="AlphaFoldDB" id="A0A096BE91"/>